<reference evidence="1" key="1">
    <citation type="journal article" date="2018" name="Genome Biol. Evol.">
        <title>Mitochondrial and Plastid Genomes from Coralline Red Algae Provide Insights into the Incongruent Evolutionary Histories of Organelles.</title>
        <authorList>
            <person name="Lee J."/>
            <person name="Song H.J."/>
            <person name="In Park S."/>
            <person name="Lee Y.M."/>
            <person name="Jeong S.Y."/>
            <person name="Oh Cho T."/>
            <person name="Kim J.H."/>
            <person name="Choi H.G."/>
            <person name="Choi C.G."/>
            <person name="Nelson W.A."/>
            <person name="Fredericq S."/>
            <person name="Bhattacharya D."/>
            <person name="Su Yoon H."/>
        </authorList>
    </citation>
    <scope>NUCLEOTIDE SEQUENCE</scope>
</reference>
<geneLocation type="plastid" evidence="1"/>
<evidence type="ECO:0000313" key="1">
    <source>
        <dbReference type="EMBL" id="AYR05999.1"/>
    </source>
</evidence>
<name>A0A3G3MGP0_9FLOR</name>
<protein>
    <submittedName>
        <fullName evidence="1">Uncharacterized protein</fullName>
    </submittedName>
</protein>
<accession>A0A3G3MGP0</accession>
<organism evidence="1">
    <name type="scientific">Neogoniolithon spectabile</name>
    <dbReference type="NCBI Taxonomy" id="231755"/>
    <lineage>
        <taxon>Eukaryota</taxon>
        <taxon>Rhodophyta</taxon>
        <taxon>Florideophyceae</taxon>
        <taxon>Corallinophycidae</taxon>
        <taxon>Corallinales</taxon>
        <taxon>Spongitidaceae</taxon>
        <taxon>Neogoniolithoideae</taxon>
        <taxon>Neogoniolithon</taxon>
    </lineage>
</organism>
<dbReference type="AlphaFoldDB" id="A0A3G3MGP0"/>
<proteinExistence type="predicted"/>
<dbReference type="GeneID" id="38463565"/>
<gene>
    <name evidence="1" type="primary">ycf33</name>
</gene>
<sequence length="34" mass="4217">MYIFWNNISRFPRFFFICTYGILLDNLLPNFRAI</sequence>
<dbReference type="RefSeq" id="YP_009541790.1">
    <property type="nucleotide sequence ID" value="NC_039978.1"/>
</dbReference>
<dbReference type="EMBL" id="MH281628">
    <property type="protein sequence ID" value="AYR05999.1"/>
    <property type="molecule type" value="Genomic_DNA"/>
</dbReference>
<keyword evidence="1" id="KW-0934">Plastid</keyword>